<dbReference type="Gene3D" id="3.30.2230.10">
    <property type="entry name" value="DUSP-like"/>
    <property type="match status" value="1"/>
</dbReference>
<dbReference type="GeneID" id="24095268"/>
<feature type="region of interest" description="Disordered" evidence="8">
    <location>
        <begin position="1188"/>
        <end position="1285"/>
    </location>
</feature>
<dbReference type="InterPro" id="IPR006615">
    <property type="entry name" value="Pept_C19_DUSP"/>
</dbReference>
<dbReference type="PANTHER" id="PTHR21646:SF24">
    <property type="entry name" value="UBIQUITIN CARBOXYL-TERMINAL HYDROLASE"/>
    <property type="match status" value="1"/>
</dbReference>
<dbReference type="CDD" id="cd02674">
    <property type="entry name" value="Peptidase_C19R"/>
    <property type="match status" value="1"/>
</dbReference>
<feature type="domain" description="USP" evidence="9">
    <location>
        <begin position="377"/>
        <end position="1077"/>
    </location>
</feature>
<dbReference type="PROSITE" id="PS00972">
    <property type="entry name" value="USP_1"/>
    <property type="match status" value="1"/>
</dbReference>
<evidence type="ECO:0000256" key="4">
    <source>
        <dbReference type="ARBA" id="ARBA00022670"/>
    </source>
</evidence>
<dbReference type="InterPro" id="IPR018200">
    <property type="entry name" value="USP_CS"/>
</dbReference>
<comment type="catalytic activity">
    <reaction evidence="1">
        <text>Thiol-dependent hydrolysis of ester, thioester, amide, peptide and isopeptide bonds formed by the C-terminal Gly of ubiquitin (a 76-residue protein attached to proteins as an intracellular targeting signal).</text>
        <dbReference type="EC" id="3.4.19.12"/>
    </reaction>
</comment>
<dbReference type="HOGENOM" id="CLU_001060_7_1_1"/>
<dbReference type="SUPFAM" id="SSF143791">
    <property type="entry name" value="DUSP-like"/>
    <property type="match status" value="1"/>
</dbReference>
<proteinExistence type="inferred from homology"/>
<dbReference type="InterPro" id="IPR001394">
    <property type="entry name" value="Peptidase_C19_UCH"/>
</dbReference>
<evidence type="ECO:0000256" key="5">
    <source>
        <dbReference type="ARBA" id="ARBA00022786"/>
    </source>
</evidence>
<feature type="region of interest" description="Disordered" evidence="8">
    <location>
        <begin position="1081"/>
        <end position="1125"/>
    </location>
</feature>
<dbReference type="Pfam" id="PF00443">
    <property type="entry name" value="UCH"/>
    <property type="match status" value="1"/>
</dbReference>
<dbReference type="PROSITE" id="PS50235">
    <property type="entry name" value="USP_3"/>
    <property type="match status" value="1"/>
</dbReference>
<dbReference type="Pfam" id="PF06337">
    <property type="entry name" value="DUSP"/>
    <property type="match status" value="1"/>
</dbReference>
<keyword evidence="6" id="KW-0378">Hydrolase</keyword>
<dbReference type="SUPFAM" id="SSF54001">
    <property type="entry name" value="Cysteine proteinases"/>
    <property type="match status" value="1"/>
</dbReference>
<dbReference type="FunCoup" id="J4HUU7">
    <property type="interactions" value="410"/>
</dbReference>
<organism evidence="11 12">
    <name type="scientific">Fibroporia radiculosa</name>
    <dbReference type="NCBI Taxonomy" id="599839"/>
    <lineage>
        <taxon>Eukaryota</taxon>
        <taxon>Fungi</taxon>
        <taxon>Dikarya</taxon>
        <taxon>Basidiomycota</taxon>
        <taxon>Agaricomycotina</taxon>
        <taxon>Agaricomycetes</taxon>
        <taxon>Polyporales</taxon>
        <taxon>Fibroporiaceae</taxon>
        <taxon>Fibroporia</taxon>
    </lineage>
</organism>
<feature type="region of interest" description="Disordered" evidence="8">
    <location>
        <begin position="1"/>
        <end position="64"/>
    </location>
</feature>
<dbReference type="InterPro" id="IPR035927">
    <property type="entry name" value="DUSP-like_sf"/>
</dbReference>
<dbReference type="STRING" id="599839.J4HUU7"/>
<evidence type="ECO:0000256" key="1">
    <source>
        <dbReference type="ARBA" id="ARBA00000707"/>
    </source>
</evidence>
<protein>
    <recommendedName>
        <fullName evidence="3">ubiquitinyl hydrolase 1</fullName>
        <ecNumber evidence="3">3.4.19.12</ecNumber>
    </recommendedName>
</protein>
<dbReference type="PROSITE" id="PS51283">
    <property type="entry name" value="DUSP"/>
    <property type="match status" value="1"/>
</dbReference>
<evidence type="ECO:0000256" key="7">
    <source>
        <dbReference type="ARBA" id="ARBA00022807"/>
    </source>
</evidence>
<dbReference type="RefSeq" id="XP_012179640.1">
    <property type="nucleotide sequence ID" value="XM_012324250.1"/>
</dbReference>
<sequence length="1285" mass="142657">MSSEPSSSSPKRAASDEPFQDPSRAVKSQQSSVPFTADRIPNGDIDAYMAEQEGSDGEATLSSPTKRLATVEELSKAPMRVNETWYVVSPSWYKRWRKALSGEVDKEGPVKEADIGPVDNSDIVSSTDANDINQNVAPDDLVYVPQQVWEWFTRWYGQPHQSLPRKVVARGVQAELSLELHPLKIRMHILSADTASQPETPPRYATVSSVASVTDLVTTLATSMSDLAATSSWRAWKLADDSRPLDSLYCTSTQLKERGATLVDPSTRSVEDALIQSGDSFVYEEESLTSWVVDANTVSAQPVAASASTSEPITTNSTPPKVFGSDGDFFSQMQAKLTSPAKTSLAAPSALKPSVTIKPTSATSSRYKASSLEPGTLGLGNMGNTCFMNSALQCLAHTKELMDYFLTGVFEEELNPDNPLGMQGAIAQAFGALLQRIWATGSSSTSYSPREFKQALQRFAPQFSGYQQHDSQELVAFLLDGLHEDLNRVLKKPYVEKPDWEGGGDKELVGLANESWQGYMRRNDSVIVDLFQGQYQSTLVCPECEKVSITFDPFMYLTLPLPIQKKWKHAIYYVPWSLAKPHVKIPVEINRDASFKDLRQLLGRWMDADPDCLLTMETFSSRFYKDLDDTCLVGEMNDNDIIVCFELPCHAQQSRTYKQSPDDPVIIAVNLCDIPARQAYRSQNLFGYPFVIVLDQEQAADPDAVYEAIIDRLQRWTDNARDLFTWEATTPDSLKPVRIPLSGSAVVNSITEIKENGDVVTVQEPTIEEGDITDEKATVVQESDEVPMEIDADEEVRKVGVKKDIFKLRIQACDAKYGIGYGSYGTSIQRFDLWEFYASQTKDLPDGSSAPVLRENSILLAEFDENMKAYYFGDGDGRWDSARWDRWQAFEHPEYIASRQAAASMKNKGISLQDCLDEFTREEQLGADDLWYCPRCKKHQQAMKRFDLWKVPDVLVVHLKRFSNSRTLRDKIDTFVDFPINGLDISPMVGERQVAQRLVEQGVDIAQLGLSDIDEPLIYDLYAVDEHLGGLGGGHYRAYAYNDTTDKWYHFDDSYVSPVQPEAAVNANAYLLFYKRRTSRPLGGKSHAMVEAARTKATVSSTSTQPVDPPAQTVLTPPTTESNNSVAPQLASLAGLRSFTDDWPTQSQLSPASSPPPLDDGEPPSFENAQFDSVLQTSLDPLAISTHRFDYPSSSSRDSPTSSIEALPDMDDAENAEQHIELDETQVSSFEQTLRRAGFESSVARRSSPSSWSLDGPPTYSDDDQDEIESVGAVRSGTPLSDIDV</sequence>
<feature type="compositionally biased region" description="Polar residues" evidence="8">
    <location>
        <begin position="1097"/>
        <end position="1106"/>
    </location>
</feature>
<evidence type="ECO:0000259" key="9">
    <source>
        <dbReference type="PROSITE" id="PS50235"/>
    </source>
</evidence>
<dbReference type="GO" id="GO:0016579">
    <property type="term" value="P:protein deubiquitination"/>
    <property type="evidence" value="ECO:0007669"/>
    <property type="project" value="InterPro"/>
</dbReference>
<evidence type="ECO:0000256" key="8">
    <source>
        <dbReference type="SAM" id="MobiDB-lite"/>
    </source>
</evidence>
<dbReference type="GO" id="GO:0004843">
    <property type="term" value="F:cysteine-type deubiquitinase activity"/>
    <property type="evidence" value="ECO:0007669"/>
    <property type="project" value="UniProtKB-EC"/>
</dbReference>
<feature type="compositionally biased region" description="Low complexity" evidence="8">
    <location>
        <begin position="1241"/>
        <end position="1253"/>
    </location>
</feature>
<evidence type="ECO:0000256" key="2">
    <source>
        <dbReference type="ARBA" id="ARBA00009085"/>
    </source>
</evidence>
<dbReference type="Gene3D" id="3.90.70.10">
    <property type="entry name" value="Cysteine proteinases"/>
    <property type="match status" value="2"/>
</dbReference>
<gene>
    <name evidence="11" type="ORF">FIBRA_02387</name>
</gene>
<keyword evidence="7" id="KW-0788">Thiol protease</keyword>
<feature type="compositionally biased region" description="Low complexity" evidence="8">
    <location>
        <begin position="1193"/>
        <end position="1203"/>
    </location>
</feature>
<dbReference type="EC" id="3.4.19.12" evidence="3"/>
<keyword evidence="12" id="KW-1185">Reference proteome</keyword>
<dbReference type="InterPro" id="IPR038765">
    <property type="entry name" value="Papain-like_cys_pep_sf"/>
</dbReference>
<dbReference type="EMBL" id="HE796980">
    <property type="protein sequence ID" value="CCM00357.1"/>
    <property type="molecule type" value="Genomic_DNA"/>
</dbReference>
<dbReference type="GO" id="GO:0006508">
    <property type="term" value="P:proteolysis"/>
    <property type="evidence" value="ECO:0007669"/>
    <property type="project" value="UniProtKB-KW"/>
</dbReference>
<comment type="similarity">
    <text evidence="2">Belongs to the peptidase C19 family.</text>
</comment>
<feature type="compositionally biased region" description="Low complexity" evidence="8">
    <location>
        <begin position="1"/>
        <end position="10"/>
    </location>
</feature>
<dbReference type="InParanoid" id="J4HUU7"/>
<dbReference type="InterPro" id="IPR028889">
    <property type="entry name" value="USP"/>
</dbReference>
<dbReference type="Proteomes" id="UP000006352">
    <property type="component" value="Unassembled WGS sequence"/>
</dbReference>
<name>J4HUU7_9APHY</name>
<evidence type="ECO:0000256" key="3">
    <source>
        <dbReference type="ARBA" id="ARBA00012759"/>
    </source>
</evidence>
<feature type="domain" description="DUSP" evidence="10">
    <location>
        <begin position="62"/>
        <end position="168"/>
    </location>
</feature>
<dbReference type="PANTHER" id="PTHR21646">
    <property type="entry name" value="UBIQUITIN CARBOXYL-TERMINAL HYDROLASE"/>
    <property type="match status" value="1"/>
</dbReference>
<feature type="region of interest" description="Disordered" evidence="8">
    <location>
        <begin position="1141"/>
        <end position="1168"/>
    </location>
</feature>
<evidence type="ECO:0000313" key="12">
    <source>
        <dbReference type="Proteomes" id="UP000006352"/>
    </source>
</evidence>
<evidence type="ECO:0000313" key="11">
    <source>
        <dbReference type="EMBL" id="CCM00357.1"/>
    </source>
</evidence>
<dbReference type="OrthoDB" id="292964at2759"/>
<reference evidence="11 12" key="1">
    <citation type="journal article" date="2012" name="Appl. Environ. Microbiol.">
        <title>Short-read sequencing for genomic analysis of the brown rot fungus Fibroporia radiculosa.</title>
        <authorList>
            <person name="Tang J.D."/>
            <person name="Perkins A.D."/>
            <person name="Sonstegard T.S."/>
            <person name="Schroeder S.G."/>
            <person name="Burgess S.C."/>
            <person name="Diehl S.V."/>
        </authorList>
    </citation>
    <scope>NUCLEOTIDE SEQUENCE [LARGE SCALE GENOMIC DNA]</scope>
    <source>
        <strain evidence="11 12">TFFH 294</strain>
    </source>
</reference>
<keyword evidence="5" id="KW-0833">Ubl conjugation pathway</keyword>
<evidence type="ECO:0000256" key="6">
    <source>
        <dbReference type="ARBA" id="ARBA00022801"/>
    </source>
</evidence>
<dbReference type="InterPro" id="IPR050185">
    <property type="entry name" value="Ub_carboxyl-term_hydrolase"/>
</dbReference>
<accession>J4HUU7</accession>
<feature type="compositionally biased region" description="Polar residues" evidence="8">
    <location>
        <begin position="1113"/>
        <end position="1125"/>
    </location>
</feature>
<dbReference type="SMART" id="SM00695">
    <property type="entry name" value="DUSP"/>
    <property type="match status" value="1"/>
</dbReference>
<keyword evidence="4" id="KW-0645">Protease</keyword>
<dbReference type="PROSITE" id="PS00973">
    <property type="entry name" value="USP_2"/>
    <property type="match status" value="1"/>
</dbReference>
<evidence type="ECO:0000259" key="10">
    <source>
        <dbReference type="PROSITE" id="PS51283"/>
    </source>
</evidence>